<evidence type="ECO:0008006" key="4">
    <source>
        <dbReference type="Google" id="ProtNLM"/>
    </source>
</evidence>
<dbReference type="OrthoDB" id="82335at2"/>
<keyword evidence="3" id="KW-1185">Reference proteome</keyword>
<proteinExistence type="predicted"/>
<feature type="transmembrane region" description="Helical" evidence="1">
    <location>
        <begin position="46"/>
        <end position="63"/>
    </location>
</feature>
<dbReference type="EMBL" id="MYFO01000015">
    <property type="protein sequence ID" value="TFE87036.1"/>
    <property type="molecule type" value="Genomic_DNA"/>
</dbReference>
<keyword evidence="1" id="KW-1133">Transmembrane helix</keyword>
<dbReference type="RefSeq" id="WP_134753412.1">
    <property type="nucleotide sequence ID" value="NZ_MYFO02000013.1"/>
</dbReference>
<feature type="transmembrane region" description="Helical" evidence="1">
    <location>
        <begin position="70"/>
        <end position="89"/>
    </location>
</feature>
<reference evidence="2 3" key="1">
    <citation type="submission" date="2017-03" db="EMBL/GenBank/DDBJ databases">
        <title>Isolation of Levoglucosan Utilizing Bacteria.</title>
        <authorList>
            <person name="Arya A.S."/>
        </authorList>
    </citation>
    <scope>NUCLEOTIDE SEQUENCE [LARGE SCALE GENOMIC DNA]</scope>
    <source>
        <strain evidence="2 3">MEC069</strain>
    </source>
</reference>
<gene>
    <name evidence="2" type="ORF">B5M42_12780</name>
</gene>
<feature type="transmembrane region" description="Helical" evidence="1">
    <location>
        <begin position="181"/>
        <end position="200"/>
    </location>
</feature>
<dbReference type="AlphaFoldDB" id="A0A4Y8Q062"/>
<evidence type="ECO:0000313" key="3">
    <source>
        <dbReference type="Proteomes" id="UP000298246"/>
    </source>
</evidence>
<organism evidence="2 3">
    <name type="scientific">Paenibacillus athensensis</name>
    <dbReference type="NCBI Taxonomy" id="1967502"/>
    <lineage>
        <taxon>Bacteria</taxon>
        <taxon>Bacillati</taxon>
        <taxon>Bacillota</taxon>
        <taxon>Bacilli</taxon>
        <taxon>Bacillales</taxon>
        <taxon>Paenibacillaceae</taxon>
        <taxon>Paenibacillus</taxon>
    </lineage>
</organism>
<dbReference type="Proteomes" id="UP000298246">
    <property type="component" value="Unassembled WGS sequence"/>
</dbReference>
<keyword evidence="1" id="KW-0812">Transmembrane</keyword>
<name>A0A4Y8Q062_9BACL</name>
<evidence type="ECO:0000313" key="2">
    <source>
        <dbReference type="EMBL" id="TFE87036.1"/>
    </source>
</evidence>
<keyword evidence="1" id="KW-0472">Membrane</keyword>
<comment type="caution">
    <text evidence="2">The sequence shown here is derived from an EMBL/GenBank/DDBJ whole genome shotgun (WGS) entry which is preliminary data.</text>
</comment>
<protein>
    <recommendedName>
        <fullName evidence="4">TM2 domain-containing protein</fullName>
    </recommendedName>
</protein>
<feature type="transmembrane region" description="Helical" evidence="1">
    <location>
        <begin position="95"/>
        <end position="117"/>
    </location>
</feature>
<sequence length="205" mass="23102">MSSFHESRHPLHEEAHGERFTANPADPYTHLGYQPPYYQTPRKRKWLSGLFSLLMPGTGHFYLGLMPRGLFIMGLLIVDIFTIVTLVSGNRDVSIPMVTLFALMIPVIYFYNIFDALQSTDAVNRRRELGVFADDPASAVRDPIQRLLRGSNLGILFIVAGSLFFLFSAKPRWFEGLFSLLGSYVGSVVLIIAGLVLFMLESRKK</sequence>
<evidence type="ECO:0000256" key="1">
    <source>
        <dbReference type="SAM" id="Phobius"/>
    </source>
</evidence>
<accession>A0A4Y8Q062</accession>
<feature type="transmembrane region" description="Helical" evidence="1">
    <location>
        <begin position="151"/>
        <end position="169"/>
    </location>
</feature>